<reference evidence="2" key="1">
    <citation type="submission" date="2020-04" db="EMBL/GenBank/DDBJ databases">
        <authorList>
            <person name="Chiriac C."/>
            <person name="Salcher M."/>
            <person name="Ghai R."/>
            <person name="Kavagutti S V."/>
        </authorList>
    </citation>
    <scope>NUCLEOTIDE SEQUENCE</scope>
</reference>
<evidence type="ECO:0000256" key="1">
    <source>
        <dbReference type="SAM" id="MobiDB-lite"/>
    </source>
</evidence>
<proteinExistence type="predicted"/>
<dbReference type="EMBL" id="LR796630">
    <property type="protein sequence ID" value="CAB4156281.1"/>
    <property type="molecule type" value="Genomic_DNA"/>
</dbReference>
<sequence length="178" mass="19455">MKLTTEQLNALIAYIDAAIANAIDSGNSSDGGLVSSIQRHQAKEKLIDQLTNKHRDRIIACVNACAGMADPAKEIAAMREVIREASSLLGAFDGGAVDQQQLALLLNQAYVFLGMLHKALHPWRVALDEWQAKVEQETGWNHFEEVKKFEQNDKVSDGGPLTHELKQDANPPFAAPLG</sequence>
<gene>
    <name evidence="2" type="ORF">UFOVP674_59</name>
</gene>
<feature type="region of interest" description="Disordered" evidence="1">
    <location>
        <begin position="151"/>
        <end position="178"/>
    </location>
</feature>
<accession>A0A6J5NFL5</accession>
<organism evidence="2">
    <name type="scientific">uncultured Caudovirales phage</name>
    <dbReference type="NCBI Taxonomy" id="2100421"/>
    <lineage>
        <taxon>Viruses</taxon>
        <taxon>Duplodnaviria</taxon>
        <taxon>Heunggongvirae</taxon>
        <taxon>Uroviricota</taxon>
        <taxon>Caudoviricetes</taxon>
        <taxon>Peduoviridae</taxon>
        <taxon>Maltschvirus</taxon>
        <taxon>Maltschvirus maltsch</taxon>
    </lineage>
</organism>
<evidence type="ECO:0000313" key="2">
    <source>
        <dbReference type="EMBL" id="CAB4156281.1"/>
    </source>
</evidence>
<protein>
    <submittedName>
        <fullName evidence="2">Uncharacterized protein</fullName>
    </submittedName>
</protein>
<name>A0A6J5NFL5_9CAUD</name>